<gene>
    <name evidence="2" type="ORF">EZJ58_4156</name>
</gene>
<keyword evidence="1" id="KW-0472">Membrane</keyword>
<sequence>MNIDSEPIRTNDTAIPGSTFLSKSKRGISAIFQRVSNSPLWQDPACRTSFACGALVSTASYAGAKLISSAVYDINELLAPCESVSPQTYGEVMSAGLKYGLSGGILTGLAVAAIIRRNMNFINVSEDYDHAKKQLLKMGAAIGLSFGAIAGMLYAVHLQQVHNTDDSHLACSGHPPIIIREQHFDI</sequence>
<dbReference type="AlphaFoldDB" id="A0A4R1NEN2"/>
<comment type="caution">
    <text evidence="2">The sequence shown here is derived from an EMBL/GenBank/DDBJ whole genome shotgun (WGS) entry which is preliminary data.</text>
</comment>
<feature type="transmembrane region" description="Helical" evidence="1">
    <location>
        <begin position="96"/>
        <end position="115"/>
    </location>
</feature>
<reference evidence="2 3" key="1">
    <citation type="submission" date="2019-02" db="EMBL/GenBank/DDBJ databases">
        <title>Investigation of anaerobic lignin degradation for improved lignocellulosic biofuels.</title>
        <authorList>
            <person name="Deangelis K."/>
        </authorList>
    </citation>
    <scope>NUCLEOTIDE SEQUENCE [LARGE SCALE GENOMIC DNA]</scope>
    <source>
        <strain evidence="2 3">159R</strain>
    </source>
</reference>
<dbReference type="RefSeq" id="WP_132924915.1">
    <property type="nucleotide sequence ID" value="NZ_SJOI01000001.1"/>
</dbReference>
<proteinExistence type="predicted"/>
<feature type="transmembrane region" description="Helical" evidence="1">
    <location>
        <begin position="135"/>
        <end position="156"/>
    </location>
</feature>
<keyword evidence="3" id="KW-1185">Reference proteome</keyword>
<evidence type="ECO:0000313" key="3">
    <source>
        <dbReference type="Proteomes" id="UP000294555"/>
    </source>
</evidence>
<accession>A0A4R1NEN2</accession>
<evidence type="ECO:0000256" key="1">
    <source>
        <dbReference type="SAM" id="Phobius"/>
    </source>
</evidence>
<dbReference type="Proteomes" id="UP000294555">
    <property type="component" value="Unassembled WGS sequence"/>
</dbReference>
<protein>
    <submittedName>
        <fullName evidence="2">Uncharacterized protein</fullName>
    </submittedName>
</protein>
<evidence type="ECO:0000313" key="2">
    <source>
        <dbReference type="EMBL" id="TCL05932.1"/>
    </source>
</evidence>
<keyword evidence="1" id="KW-1133">Transmembrane helix</keyword>
<dbReference type="EMBL" id="SJOI01000001">
    <property type="protein sequence ID" value="TCL05932.1"/>
    <property type="molecule type" value="Genomic_DNA"/>
</dbReference>
<name>A0A4R1NEN2_9GAMM</name>
<organism evidence="2 3">
    <name type="scientific">Sodalis ligni</name>
    <dbReference type="NCBI Taxonomy" id="2697027"/>
    <lineage>
        <taxon>Bacteria</taxon>
        <taxon>Pseudomonadati</taxon>
        <taxon>Pseudomonadota</taxon>
        <taxon>Gammaproteobacteria</taxon>
        <taxon>Enterobacterales</taxon>
        <taxon>Bruguierivoracaceae</taxon>
        <taxon>Sodalis</taxon>
    </lineage>
</organism>
<keyword evidence="1" id="KW-0812">Transmembrane</keyword>